<dbReference type="Proteomes" id="UP000620104">
    <property type="component" value="Unassembled WGS sequence"/>
</dbReference>
<evidence type="ECO:0000313" key="2">
    <source>
        <dbReference type="Proteomes" id="UP000620104"/>
    </source>
</evidence>
<name>A0A8H3TY20_9TREE</name>
<organism evidence="1 2">
    <name type="scientific">Naganishia liquefaciens</name>
    <dbReference type="NCBI Taxonomy" id="104408"/>
    <lineage>
        <taxon>Eukaryota</taxon>
        <taxon>Fungi</taxon>
        <taxon>Dikarya</taxon>
        <taxon>Basidiomycota</taxon>
        <taxon>Agaricomycotina</taxon>
        <taxon>Tremellomycetes</taxon>
        <taxon>Filobasidiales</taxon>
        <taxon>Filobasidiaceae</taxon>
        <taxon>Naganishia</taxon>
    </lineage>
</organism>
<dbReference type="AlphaFoldDB" id="A0A8H3TY20"/>
<dbReference type="EMBL" id="BLZA01000040">
    <property type="protein sequence ID" value="GHJ89173.1"/>
    <property type="molecule type" value="Genomic_DNA"/>
</dbReference>
<comment type="caution">
    <text evidence="1">The sequence shown here is derived from an EMBL/GenBank/DDBJ whole genome shotgun (WGS) entry which is preliminary data.</text>
</comment>
<proteinExistence type="predicted"/>
<sequence>MTASSLQTAFHELKQSQRAEEAVDTILRNATDGLRESQSKCEESALYRFKDQRALEFDLSSRGDFKNIFDQAAEV</sequence>
<protein>
    <submittedName>
        <fullName evidence="1">Uncharacterized protein</fullName>
    </submittedName>
</protein>
<reference evidence="1" key="1">
    <citation type="submission" date="2020-07" db="EMBL/GenBank/DDBJ databases">
        <title>Draft Genome Sequence of a Deep-Sea Yeast, Naganishia (Cryptococcus) liquefaciens strain N6.</title>
        <authorList>
            <person name="Han Y.W."/>
            <person name="Kajitani R."/>
            <person name="Morimoto H."/>
            <person name="Parhat M."/>
            <person name="Tsubouchi H."/>
            <person name="Bakenova O."/>
            <person name="Ogata M."/>
            <person name="Argunhan B."/>
            <person name="Aoki R."/>
            <person name="Kajiwara S."/>
            <person name="Itoh T."/>
            <person name="Iwasaki H."/>
        </authorList>
    </citation>
    <scope>NUCLEOTIDE SEQUENCE</scope>
    <source>
        <strain evidence="1">N6</strain>
    </source>
</reference>
<evidence type="ECO:0000313" key="1">
    <source>
        <dbReference type="EMBL" id="GHJ89173.1"/>
    </source>
</evidence>
<accession>A0A8H3TY20</accession>
<keyword evidence="2" id="KW-1185">Reference proteome</keyword>
<gene>
    <name evidence="1" type="ORF">NliqN6_5575</name>
</gene>